<accession>A0AAU9X2V4</accession>
<dbReference type="InterPro" id="IPR051918">
    <property type="entry name" value="STPP_CPPED1"/>
</dbReference>
<dbReference type="PANTHER" id="PTHR43143">
    <property type="entry name" value="METALLOPHOSPHOESTERASE, CALCINEURIN SUPERFAMILY"/>
    <property type="match status" value="1"/>
</dbReference>
<gene>
    <name evidence="1" type="ORF">PMEA_00015483</name>
</gene>
<proteinExistence type="predicted"/>
<dbReference type="AlphaFoldDB" id="A0AAU9X2V4"/>
<name>A0AAU9X2V4_9CNID</name>
<keyword evidence="2" id="KW-1185">Reference proteome</keyword>
<dbReference type="InterPro" id="IPR029052">
    <property type="entry name" value="Metallo-depent_PP-like"/>
</dbReference>
<dbReference type="EMBL" id="CALNXJ010000028">
    <property type="protein sequence ID" value="CAH3134475.1"/>
    <property type="molecule type" value="Genomic_DNA"/>
</dbReference>
<dbReference type="Proteomes" id="UP001159428">
    <property type="component" value="Unassembled WGS sequence"/>
</dbReference>
<dbReference type="PANTHER" id="PTHR43143:SF1">
    <property type="entry name" value="SERINE_THREONINE-PROTEIN PHOSPHATASE CPPED1"/>
    <property type="match status" value="1"/>
</dbReference>
<organism evidence="1 2">
    <name type="scientific">Pocillopora meandrina</name>
    <dbReference type="NCBI Taxonomy" id="46732"/>
    <lineage>
        <taxon>Eukaryota</taxon>
        <taxon>Metazoa</taxon>
        <taxon>Cnidaria</taxon>
        <taxon>Anthozoa</taxon>
        <taxon>Hexacorallia</taxon>
        <taxon>Scleractinia</taxon>
        <taxon>Astrocoeniina</taxon>
        <taxon>Pocilloporidae</taxon>
        <taxon>Pocillopora</taxon>
    </lineage>
</organism>
<comment type="caution">
    <text evidence="1">The sequence shown here is derived from an EMBL/GenBank/DDBJ whole genome shotgun (WGS) entry which is preliminary data.</text>
</comment>
<dbReference type="SUPFAM" id="SSF56300">
    <property type="entry name" value="Metallo-dependent phosphatases"/>
    <property type="match status" value="1"/>
</dbReference>
<reference evidence="1 2" key="1">
    <citation type="submission" date="2022-05" db="EMBL/GenBank/DDBJ databases">
        <authorList>
            <consortium name="Genoscope - CEA"/>
            <person name="William W."/>
        </authorList>
    </citation>
    <scope>NUCLEOTIDE SEQUENCE [LARGE SCALE GENOMIC DNA]</scope>
</reference>
<evidence type="ECO:0000313" key="2">
    <source>
        <dbReference type="Proteomes" id="UP001159428"/>
    </source>
</evidence>
<sequence>MFYNLNWRKTIREKFADLSDRSKKMLRPDNLGLNLEIHPDALVMNQASRAGKTPEESRILKAKDYKLPVFTRYREGTCKDVFYFVQVVAPKFGHDAHPEESCDAEKRLLEKVINALNDMRPKPRFLLVHGNYTNASPNDKEYFPQIESFKSAFENLSAEIPVVCVCGPTDCGNPLTLDGVDAYRNTFGDDWFAFWVEGVQFLAMNTSYYKDVNADMESFKTDQQEWLESKLLEAQVNPPKQIVLLQTTPWFRKSIDEESNADNIELTTRQEIVPKLIEANVKYVFTGNLNGFGKDKELQIVQTSSLRKTNEVENLGFRVVKVEHEGVVHKFFSLDNSPTDLNLEF</sequence>
<dbReference type="Gene3D" id="3.60.21.10">
    <property type="match status" value="1"/>
</dbReference>
<protein>
    <submittedName>
        <fullName evidence="1">Uncharacterized protein</fullName>
    </submittedName>
</protein>
<evidence type="ECO:0000313" key="1">
    <source>
        <dbReference type="EMBL" id="CAH3134475.1"/>
    </source>
</evidence>